<dbReference type="Pfam" id="PF03444">
    <property type="entry name" value="WHD_HrcA"/>
    <property type="match status" value="1"/>
</dbReference>
<dbReference type="InterPro" id="IPR036388">
    <property type="entry name" value="WH-like_DNA-bd_sf"/>
</dbReference>
<name>A0AA95H297_9GAMM</name>
<keyword evidence="3 5" id="KW-0346">Stress response</keyword>
<dbReference type="PANTHER" id="PTHR34824">
    <property type="entry name" value="HEAT-INDUCIBLE TRANSCRIPTION REPRESSOR HRCA"/>
    <property type="match status" value="1"/>
</dbReference>
<protein>
    <recommendedName>
        <fullName evidence="5">Heat-inducible transcription repressor HrcA</fullName>
    </recommendedName>
</protein>
<dbReference type="InterPro" id="IPR029016">
    <property type="entry name" value="GAF-like_dom_sf"/>
</dbReference>
<dbReference type="NCBIfam" id="TIGR00331">
    <property type="entry name" value="hrcA"/>
    <property type="match status" value="1"/>
</dbReference>
<dbReference type="InterPro" id="IPR023120">
    <property type="entry name" value="WHTH_transcript_rep_HrcA_IDD"/>
</dbReference>
<dbReference type="InterPro" id="IPR005104">
    <property type="entry name" value="WHTH_HrcA_DNA-bd"/>
</dbReference>
<dbReference type="Gene3D" id="3.30.450.40">
    <property type="match status" value="1"/>
</dbReference>
<evidence type="ECO:0000256" key="4">
    <source>
        <dbReference type="ARBA" id="ARBA00023163"/>
    </source>
</evidence>
<keyword evidence="1 5" id="KW-0678">Repressor</keyword>
<reference evidence="8" key="1">
    <citation type="journal article" date="2023" name="Int. J. Mol. Sci.">
        <title>Metagenomics Revealed a New Genus 'Candidatus Thiocaldithrix dubininis' gen. nov., sp. nov. and a New Species 'Candidatus Thiothrix putei' sp. nov. in the Family Thiotrichaceae, Some Members of Which Have Traits of Both Na+- and H+-Motive Energetics.</title>
        <authorList>
            <person name="Ravin N.V."/>
            <person name="Muntyan M.S."/>
            <person name="Smolyakov D.D."/>
            <person name="Rudenko T.S."/>
            <person name="Beletsky A.V."/>
            <person name="Mardanov A.V."/>
            <person name="Grabovich M.Y."/>
        </authorList>
    </citation>
    <scope>NUCLEOTIDE SEQUENCE</scope>
    <source>
        <strain evidence="8">GKL-01</strain>
    </source>
</reference>
<evidence type="ECO:0000256" key="1">
    <source>
        <dbReference type="ARBA" id="ARBA00022491"/>
    </source>
</evidence>
<keyword evidence="4 5" id="KW-0804">Transcription</keyword>
<comment type="function">
    <text evidence="5">Negative regulator of class I heat shock genes (grpE-dnaK-dnaJ and groELS operons). Prevents heat-shock induction of these operons.</text>
</comment>
<dbReference type="InterPro" id="IPR036390">
    <property type="entry name" value="WH_DNA-bd_sf"/>
</dbReference>
<dbReference type="HAMAP" id="MF_00081">
    <property type="entry name" value="HrcA"/>
    <property type="match status" value="1"/>
</dbReference>
<dbReference type="Pfam" id="PF01628">
    <property type="entry name" value="HrcA"/>
    <property type="match status" value="1"/>
</dbReference>
<sequence>MAVMQHPELNTRSRHILKVLVENYIHDGQPVGSRQLAKSSGLDLSAATIRNVMADLEEMGYIRAPHTSAGRIPTSQGYRLFVDSLLKVQPLEQQAFHILQDKLSAESDPSSLIQAASSLLSGITQLTGVVSMPKRNPASIRQIEFLRLTGKQILVVLVLNRTEVQNRIIQLDEEIPSADLQQAANFLNELLVGKNLKQARTALLSQMREHREEMNRMMLSAIELGEKTMAGIQASQVEEDCVIAGETNLMEYDDLSDIHKLRDLFTAFTKKRDILTLLDKCLCADGVQIFIGRESGYGVFEDCSVVTAPYQIEAGHVGVLGVIGPKRMPYEKVIPVVDVTAKLLSVALNARTEH</sequence>
<dbReference type="AlphaFoldDB" id="A0AA95H297"/>
<dbReference type="Gene3D" id="3.30.390.60">
    <property type="entry name" value="Heat-inducible transcription repressor hrca homolog, domain 3"/>
    <property type="match status" value="1"/>
</dbReference>
<dbReference type="SUPFAM" id="SSF46785">
    <property type="entry name" value="Winged helix' DNA-binding domain"/>
    <property type="match status" value="1"/>
</dbReference>
<dbReference type="GO" id="GO:0045892">
    <property type="term" value="P:negative regulation of DNA-templated transcription"/>
    <property type="evidence" value="ECO:0007669"/>
    <property type="project" value="UniProtKB-UniRule"/>
</dbReference>
<dbReference type="Gene3D" id="1.10.10.10">
    <property type="entry name" value="Winged helix-like DNA-binding domain superfamily/Winged helix DNA-binding domain"/>
    <property type="match status" value="1"/>
</dbReference>
<gene>
    <name evidence="5 8" type="primary">hrcA</name>
    <name evidence="8" type="ORF">QJT80_10380</name>
</gene>
<dbReference type="KEGG" id="tdu:QJT80_10380"/>
<dbReference type="InterPro" id="IPR002571">
    <property type="entry name" value="HrcA"/>
</dbReference>
<proteinExistence type="inferred from homology"/>
<keyword evidence="2 5" id="KW-0805">Transcription regulation</keyword>
<dbReference type="SUPFAM" id="SSF55781">
    <property type="entry name" value="GAF domain-like"/>
    <property type="match status" value="1"/>
</dbReference>
<evidence type="ECO:0000256" key="5">
    <source>
        <dbReference type="HAMAP-Rule" id="MF_00081"/>
    </source>
</evidence>
<dbReference type="PANTHER" id="PTHR34824:SF1">
    <property type="entry name" value="HEAT-INDUCIBLE TRANSCRIPTION REPRESSOR HRCA"/>
    <property type="match status" value="1"/>
</dbReference>
<reference evidence="8" key="2">
    <citation type="submission" date="2023-04" db="EMBL/GenBank/DDBJ databases">
        <authorList>
            <person name="Beletskiy A.V."/>
            <person name="Mardanov A.V."/>
            <person name="Ravin N.V."/>
        </authorList>
    </citation>
    <scope>NUCLEOTIDE SEQUENCE</scope>
    <source>
        <strain evidence="8">GKL-01</strain>
    </source>
</reference>
<accession>A0AA95H297</accession>
<feature type="domain" description="Heat-inducible transcription repressor HrcA C-terminal" evidence="6">
    <location>
        <begin position="111"/>
        <end position="334"/>
    </location>
</feature>
<feature type="domain" description="Winged helix-turn-helix transcription repressor HrcA DNA-binding" evidence="7">
    <location>
        <begin position="9"/>
        <end position="80"/>
    </location>
</feature>
<comment type="similarity">
    <text evidence="5">Belongs to the HrcA family.</text>
</comment>
<evidence type="ECO:0000259" key="6">
    <source>
        <dbReference type="Pfam" id="PF01628"/>
    </source>
</evidence>
<dbReference type="InterPro" id="IPR021153">
    <property type="entry name" value="HrcA_C"/>
</dbReference>
<dbReference type="EMBL" id="CP124755">
    <property type="protein sequence ID" value="WGZ89907.1"/>
    <property type="molecule type" value="Genomic_DNA"/>
</dbReference>
<dbReference type="Proteomes" id="UP001300672">
    <property type="component" value="Chromosome"/>
</dbReference>
<evidence type="ECO:0000256" key="2">
    <source>
        <dbReference type="ARBA" id="ARBA00023015"/>
    </source>
</evidence>
<evidence type="ECO:0000313" key="8">
    <source>
        <dbReference type="EMBL" id="WGZ89907.1"/>
    </source>
</evidence>
<evidence type="ECO:0000259" key="7">
    <source>
        <dbReference type="Pfam" id="PF03444"/>
    </source>
</evidence>
<dbReference type="PIRSF" id="PIRSF005485">
    <property type="entry name" value="HrcA"/>
    <property type="match status" value="1"/>
</dbReference>
<dbReference type="GO" id="GO:0003677">
    <property type="term" value="F:DNA binding"/>
    <property type="evidence" value="ECO:0007669"/>
    <property type="project" value="InterPro"/>
</dbReference>
<evidence type="ECO:0000256" key="3">
    <source>
        <dbReference type="ARBA" id="ARBA00023016"/>
    </source>
</evidence>
<organism evidence="8">
    <name type="scientific">Candidatus Thiocaldithrix dubininis</name>
    <dbReference type="NCBI Taxonomy" id="3080823"/>
    <lineage>
        <taxon>Bacteria</taxon>
        <taxon>Pseudomonadati</taxon>
        <taxon>Pseudomonadota</taxon>
        <taxon>Gammaproteobacteria</taxon>
        <taxon>Thiotrichales</taxon>
        <taxon>Thiotrichaceae</taxon>
        <taxon>Candidatus Thiocaldithrix</taxon>
    </lineage>
</organism>